<sequence>MKVVNYTDLRVNLKKWMDLVIDDVEELIVKRKDNKDLVIISLEEYNSLKETNYLLSGNNREVILRSLQDAKDGKLEKHDLIEE</sequence>
<accession>A0A179DG28</accession>
<comment type="similarity">
    <text evidence="1 2">Belongs to the phD/YefM antitoxin family.</text>
</comment>
<name>A0A179DG28_9SPHI</name>
<reference evidence="3 4" key="2">
    <citation type="submission" date="2016-06" db="EMBL/GenBank/DDBJ databases">
        <title>Pedobacter psychrophilus sp. nov., isolated from Antarctic fragmentary rock.</title>
        <authorList>
            <person name="Svec P."/>
        </authorList>
    </citation>
    <scope>NUCLEOTIDE SEQUENCE [LARGE SCALE GENOMIC DNA]</scope>
    <source>
        <strain evidence="3 4">CCM 8644</strain>
    </source>
</reference>
<dbReference type="RefSeq" id="WP_068822368.1">
    <property type="nucleotide sequence ID" value="NZ_LWHJ01000027.1"/>
</dbReference>
<dbReference type="STRING" id="1826909.A5893_09225"/>
<dbReference type="Gene3D" id="6.10.250.330">
    <property type="match status" value="1"/>
</dbReference>
<evidence type="ECO:0000256" key="2">
    <source>
        <dbReference type="RuleBase" id="RU362080"/>
    </source>
</evidence>
<protein>
    <recommendedName>
        <fullName evidence="2">Antitoxin</fullName>
    </recommendedName>
</protein>
<comment type="function">
    <text evidence="2">Antitoxin component of a type II toxin-antitoxin (TA) system.</text>
</comment>
<dbReference type="PANTHER" id="PTHR33713">
    <property type="entry name" value="ANTITOXIN YAFN-RELATED"/>
    <property type="match status" value="1"/>
</dbReference>
<dbReference type="InterPro" id="IPR006442">
    <property type="entry name" value="Antitoxin_Phd/YefM"/>
</dbReference>
<proteinExistence type="inferred from homology"/>
<comment type="caution">
    <text evidence="3">The sequence shown here is derived from an EMBL/GenBank/DDBJ whole genome shotgun (WGS) entry which is preliminary data.</text>
</comment>
<dbReference type="SUPFAM" id="SSF143120">
    <property type="entry name" value="YefM-like"/>
    <property type="match status" value="1"/>
</dbReference>
<organism evidence="3 4">
    <name type="scientific">Pedobacter psychrophilus</name>
    <dbReference type="NCBI Taxonomy" id="1826909"/>
    <lineage>
        <taxon>Bacteria</taxon>
        <taxon>Pseudomonadati</taxon>
        <taxon>Bacteroidota</taxon>
        <taxon>Sphingobacteriia</taxon>
        <taxon>Sphingobacteriales</taxon>
        <taxon>Sphingobacteriaceae</taxon>
        <taxon>Pedobacter</taxon>
    </lineage>
</organism>
<dbReference type="PANTHER" id="PTHR33713:SF6">
    <property type="entry name" value="ANTITOXIN YEFM"/>
    <property type="match status" value="1"/>
</dbReference>
<reference evidence="3 4" key="1">
    <citation type="submission" date="2016-04" db="EMBL/GenBank/DDBJ databases">
        <authorList>
            <person name="Evans L.H."/>
            <person name="Alamgir A."/>
            <person name="Owens N."/>
            <person name="Weber N.D."/>
            <person name="Virtaneva K."/>
            <person name="Barbian K."/>
            <person name="Babar A."/>
            <person name="Rosenke K."/>
        </authorList>
    </citation>
    <scope>NUCLEOTIDE SEQUENCE [LARGE SCALE GENOMIC DNA]</scope>
    <source>
        <strain evidence="3 4">CCM 8644</strain>
    </source>
</reference>
<dbReference type="OrthoDB" id="1524837at2"/>
<dbReference type="InterPro" id="IPR051405">
    <property type="entry name" value="phD/YefM_antitoxin"/>
</dbReference>
<evidence type="ECO:0000313" key="3">
    <source>
        <dbReference type="EMBL" id="OAQ39752.1"/>
    </source>
</evidence>
<gene>
    <name evidence="3" type="ORF">A5893_09225</name>
</gene>
<evidence type="ECO:0000313" key="4">
    <source>
        <dbReference type="Proteomes" id="UP000078459"/>
    </source>
</evidence>
<evidence type="ECO:0000256" key="1">
    <source>
        <dbReference type="ARBA" id="ARBA00009981"/>
    </source>
</evidence>
<dbReference type="AlphaFoldDB" id="A0A179DG28"/>
<dbReference type="Pfam" id="PF02604">
    <property type="entry name" value="PhdYeFM_antitox"/>
    <property type="match status" value="1"/>
</dbReference>
<keyword evidence="4" id="KW-1185">Reference proteome</keyword>
<dbReference type="Proteomes" id="UP000078459">
    <property type="component" value="Unassembled WGS sequence"/>
</dbReference>
<dbReference type="EMBL" id="LWHJ01000027">
    <property type="protein sequence ID" value="OAQ39752.1"/>
    <property type="molecule type" value="Genomic_DNA"/>
</dbReference>
<dbReference type="Gene3D" id="3.40.1620.10">
    <property type="entry name" value="YefM-like domain"/>
    <property type="match status" value="1"/>
</dbReference>
<dbReference type="InterPro" id="IPR036165">
    <property type="entry name" value="YefM-like_sf"/>
</dbReference>